<protein>
    <recommendedName>
        <fullName evidence="7">BHLH domain-containing protein</fullName>
    </recommendedName>
</protein>
<gene>
    <name evidence="8" type="ORF">HDU87_008020</name>
</gene>
<dbReference type="GO" id="GO:0046983">
    <property type="term" value="F:protein dimerization activity"/>
    <property type="evidence" value="ECO:0007669"/>
    <property type="project" value="InterPro"/>
</dbReference>
<keyword evidence="5" id="KW-0539">Nucleus</keyword>
<evidence type="ECO:0000259" key="7">
    <source>
        <dbReference type="PROSITE" id="PS50888"/>
    </source>
</evidence>
<dbReference type="Gene3D" id="4.10.280.10">
    <property type="entry name" value="Helix-loop-helix DNA-binding domain"/>
    <property type="match status" value="1"/>
</dbReference>
<feature type="region of interest" description="Disordered" evidence="6">
    <location>
        <begin position="175"/>
        <end position="224"/>
    </location>
</feature>
<keyword evidence="3" id="KW-0010">Activator</keyword>
<feature type="region of interest" description="Disordered" evidence="6">
    <location>
        <begin position="117"/>
        <end position="141"/>
    </location>
</feature>
<name>A0AAD5TR82_9FUNG</name>
<organism evidence="8 9">
    <name type="scientific">Geranomyces variabilis</name>
    <dbReference type="NCBI Taxonomy" id="109894"/>
    <lineage>
        <taxon>Eukaryota</taxon>
        <taxon>Fungi</taxon>
        <taxon>Fungi incertae sedis</taxon>
        <taxon>Chytridiomycota</taxon>
        <taxon>Chytridiomycota incertae sedis</taxon>
        <taxon>Chytridiomycetes</taxon>
        <taxon>Spizellomycetales</taxon>
        <taxon>Powellomycetaceae</taxon>
        <taxon>Geranomyces</taxon>
    </lineage>
</organism>
<evidence type="ECO:0000256" key="5">
    <source>
        <dbReference type="ARBA" id="ARBA00023242"/>
    </source>
</evidence>
<comment type="caution">
    <text evidence="8">The sequence shown here is derived from an EMBL/GenBank/DDBJ whole genome shotgun (WGS) entry which is preliminary data.</text>
</comment>
<keyword evidence="9" id="KW-1185">Reference proteome</keyword>
<dbReference type="PANTHER" id="PTHR10328:SF3">
    <property type="entry name" value="PROTEIN MAX"/>
    <property type="match status" value="1"/>
</dbReference>
<keyword evidence="2" id="KW-0238">DNA-binding</keyword>
<dbReference type="InterPro" id="IPR036638">
    <property type="entry name" value="HLH_DNA-bd_sf"/>
</dbReference>
<dbReference type="GO" id="GO:0045944">
    <property type="term" value="P:positive regulation of transcription by RNA polymerase II"/>
    <property type="evidence" value="ECO:0007669"/>
    <property type="project" value="TreeGrafter"/>
</dbReference>
<dbReference type="Pfam" id="PF00010">
    <property type="entry name" value="HLH"/>
    <property type="match status" value="1"/>
</dbReference>
<sequence length="440" mass="48387">MYGYQIPPYGYATRPHSVSEQYGMPVYRAVNMAERRAYHNATERARRENLNNRFQDLAQALPSLATVRKPSKSVIVNHSLQFVTEVKRKLEIKDRALRDLRNRNTSLLLEMNKLKEVLGMPPSSPGEPDEDLQDQAAQEAAAAAAALKQEMLHAETAAAEAAAAAAAAAGRDARDSLSPVMENEPNVTTSAQGAAAARRGSLAVAAEKSQREDRPSLRSSPAHSLDMSALTNSFNADHILSSDGSIYPGPFEHLPVSSSSKDGGSHVSFGPRETPTPPNSTPVIQQDPGAPHSAEYPCPSQHGSPYAHHIQLQQQHQHHHSAVAAAAVVHQHMQQPQQQTHPGQQHSGAADLGPYGSVPRRAYSFDASYLPGMQAAMNGLTNDPRFQQQQQQQPQQQQHQQHLHQQHHQQQHQQHQHPQQQQTPQQHQQHLQPPPQSPLE</sequence>
<feature type="compositionally biased region" description="Low complexity" evidence="6">
    <location>
        <begin position="187"/>
        <end position="206"/>
    </location>
</feature>
<evidence type="ECO:0000313" key="8">
    <source>
        <dbReference type="EMBL" id="KAJ3182681.1"/>
    </source>
</evidence>
<dbReference type="InterPro" id="IPR011598">
    <property type="entry name" value="bHLH_dom"/>
</dbReference>
<feature type="domain" description="BHLH" evidence="7">
    <location>
        <begin position="34"/>
        <end position="86"/>
    </location>
</feature>
<keyword evidence="1" id="KW-0805">Transcription regulation</keyword>
<feature type="region of interest" description="Disordered" evidence="6">
    <location>
        <begin position="251"/>
        <end position="355"/>
    </location>
</feature>
<feature type="compositionally biased region" description="Basic residues" evidence="6">
    <location>
        <begin position="401"/>
        <end position="410"/>
    </location>
</feature>
<evidence type="ECO:0000256" key="1">
    <source>
        <dbReference type="ARBA" id="ARBA00023015"/>
    </source>
</evidence>
<feature type="compositionally biased region" description="Low complexity" evidence="6">
    <location>
        <begin position="387"/>
        <end position="400"/>
    </location>
</feature>
<feature type="region of interest" description="Disordered" evidence="6">
    <location>
        <begin position="385"/>
        <end position="440"/>
    </location>
</feature>
<accession>A0AAD5TR82</accession>
<evidence type="ECO:0000313" key="9">
    <source>
        <dbReference type="Proteomes" id="UP001212152"/>
    </source>
</evidence>
<dbReference type="GO" id="GO:0003700">
    <property type="term" value="F:DNA-binding transcription factor activity"/>
    <property type="evidence" value="ECO:0007669"/>
    <property type="project" value="TreeGrafter"/>
</dbReference>
<dbReference type="AlphaFoldDB" id="A0AAD5TR82"/>
<dbReference type="GO" id="GO:0090575">
    <property type="term" value="C:RNA polymerase II transcription regulator complex"/>
    <property type="evidence" value="ECO:0007669"/>
    <property type="project" value="TreeGrafter"/>
</dbReference>
<dbReference type="EMBL" id="JADGJQ010000008">
    <property type="protein sequence ID" value="KAJ3182681.1"/>
    <property type="molecule type" value="Genomic_DNA"/>
</dbReference>
<keyword evidence="4" id="KW-0804">Transcription</keyword>
<proteinExistence type="predicted"/>
<dbReference type="SUPFAM" id="SSF47459">
    <property type="entry name" value="HLH, helix-loop-helix DNA-binding domain"/>
    <property type="match status" value="1"/>
</dbReference>
<evidence type="ECO:0000256" key="2">
    <source>
        <dbReference type="ARBA" id="ARBA00023125"/>
    </source>
</evidence>
<reference evidence="8" key="1">
    <citation type="submission" date="2020-05" db="EMBL/GenBank/DDBJ databases">
        <title>Phylogenomic resolution of chytrid fungi.</title>
        <authorList>
            <person name="Stajich J.E."/>
            <person name="Amses K."/>
            <person name="Simmons R."/>
            <person name="Seto K."/>
            <person name="Myers J."/>
            <person name="Bonds A."/>
            <person name="Quandt C.A."/>
            <person name="Barry K."/>
            <person name="Liu P."/>
            <person name="Grigoriev I."/>
            <person name="Longcore J.E."/>
            <person name="James T.Y."/>
        </authorList>
    </citation>
    <scope>NUCLEOTIDE SEQUENCE</scope>
    <source>
        <strain evidence="8">JEL0379</strain>
    </source>
</reference>
<dbReference type="SMART" id="SM00353">
    <property type="entry name" value="HLH"/>
    <property type="match status" value="1"/>
</dbReference>
<dbReference type="Proteomes" id="UP001212152">
    <property type="component" value="Unassembled WGS sequence"/>
</dbReference>
<evidence type="ECO:0000256" key="6">
    <source>
        <dbReference type="SAM" id="MobiDB-lite"/>
    </source>
</evidence>
<evidence type="ECO:0000256" key="3">
    <source>
        <dbReference type="ARBA" id="ARBA00023159"/>
    </source>
</evidence>
<feature type="compositionally biased region" description="Low complexity" evidence="6">
    <location>
        <begin position="256"/>
        <end position="268"/>
    </location>
</feature>
<evidence type="ECO:0000256" key="4">
    <source>
        <dbReference type="ARBA" id="ARBA00023163"/>
    </source>
</evidence>
<dbReference type="PANTHER" id="PTHR10328">
    <property type="entry name" value="PROTEIN MAX MYC-ASSOCIATED FACTOR X"/>
    <property type="match status" value="1"/>
</dbReference>
<dbReference type="GO" id="GO:0003677">
    <property type="term" value="F:DNA binding"/>
    <property type="evidence" value="ECO:0007669"/>
    <property type="project" value="UniProtKB-KW"/>
</dbReference>
<feature type="compositionally biased region" description="Low complexity" evidence="6">
    <location>
        <begin position="322"/>
        <end position="346"/>
    </location>
</feature>
<dbReference type="PROSITE" id="PS50888">
    <property type="entry name" value="BHLH"/>
    <property type="match status" value="1"/>
</dbReference>
<feature type="compositionally biased region" description="Low complexity" evidence="6">
    <location>
        <begin position="411"/>
        <end position="431"/>
    </location>
</feature>